<dbReference type="SUPFAM" id="SSF52540">
    <property type="entry name" value="P-loop containing nucleoside triphosphate hydrolases"/>
    <property type="match status" value="1"/>
</dbReference>
<organism evidence="1 2">
    <name type="scientific">Nonomuraea solani</name>
    <dbReference type="NCBI Taxonomy" id="1144553"/>
    <lineage>
        <taxon>Bacteria</taxon>
        <taxon>Bacillati</taxon>
        <taxon>Actinomycetota</taxon>
        <taxon>Actinomycetes</taxon>
        <taxon>Streptosporangiales</taxon>
        <taxon>Streptosporangiaceae</taxon>
        <taxon>Nonomuraea</taxon>
    </lineage>
</organism>
<keyword evidence="2" id="KW-1185">Reference proteome</keyword>
<proteinExistence type="predicted"/>
<dbReference type="Proteomes" id="UP000236732">
    <property type="component" value="Unassembled WGS sequence"/>
</dbReference>
<dbReference type="OrthoDB" id="3391209at2"/>
<dbReference type="Gene3D" id="3.40.50.300">
    <property type="entry name" value="P-loop containing nucleotide triphosphate hydrolases"/>
    <property type="match status" value="1"/>
</dbReference>
<sequence>MIIGLEGVSCTGKSTLASALAARLGRTCVVPCYYHAAPDPSLLPAPLAASEAEQHDALAQHLQIEQLRARHVRAAVGRGAHVVLDRTVDTLLAHLRAVGAIRTLDANASARILVEQHIVQGLAVVPEVTLLLQAGHEVLAARAKGRPGMPPLYYDAVFADGFHAHFRAPITPICLSLDAASPADQVLEHACGLLKPYLEGLR</sequence>
<dbReference type="AlphaFoldDB" id="A0A1H6EV32"/>
<keyword evidence="1" id="KW-0808">Transferase</keyword>
<gene>
    <name evidence="1" type="ORF">SAMN05444920_12219</name>
</gene>
<dbReference type="EMBL" id="FNVT01000022">
    <property type="protein sequence ID" value="SEH01770.1"/>
    <property type="molecule type" value="Genomic_DNA"/>
</dbReference>
<dbReference type="RefSeq" id="WP_103962857.1">
    <property type="nucleotide sequence ID" value="NZ_FNVT01000022.1"/>
</dbReference>
<dbReference type="InterPro" id="IPR027417">
    <property type="entry name" value="P-loop_NTPase"/>
</dbReference>
<evidence type="ECO:0000313" key="2">
    <source>
        <dbReference type="Proteomes" id="UP000236732"/>
    </source>
</evidence>
<keyword evidence="1" id="KW-0418">Kinase</keyword>
<accession>A0A1H6EV32</accession>
<name>A0A1H6EV32_9ACTN</name>
<evidence type="ECO:0000313" key="1">
    <source>
        <dbReference type="EMBL" id="SEH01770.1"/>
    </source>
</evidence>
<protein>
    <submittedName>
        <fullName evidence="1">dTMP kinase</fullName>
    </submittedName>
</protein>
<reference evidence="1 2" key="1">
    <citation type="submission" date="2016-10" db="EMBL/GenBank/DDBJ databases">
        <authorList>
            <person name="de Groot N.N."/>
        </authorList>
    </citation>
    <scope>NUCLEOTIDE SEQUENCE [LARGE SCALE GENOMIC DNA]</scope>
    <source>
        <strain evidence="1 2">CGMCC 4.7037</strain>
    </source>
</reference>
<dbReference type="GO" id="GO:0016301">
    <property type="term" value="F:kinase activity"/>
    <property type="evidence" value="ECO:0007669"/>
    <property type="project" value="UniProtKB-KW"/>
</dbReference>